<accession>A0ABT1Y670</accession>
<organism evidence="8 9">
    <name type="scientific">Dehalobacterium formicoaceticum</name>
    <dbReference type="NCBI Taxonomy" id="51515"/>
    <lineage>
        <taxon>Bacteria</taxon>
        <taxon>Bacillati</taxon>
        <taxon>Bacillota</taxon>
        <taxon>Clostridia</taxon>
        <taxon>Eubacteriales</taxon>
        <taxon>Peptococcaceae</taxon>
        <taxon>Dehalobacterium</taxon>
    </lineage>
</organism>
<feature type="transmembrane region" description="Helical" evidence="6">
    <location>
        <begin position="265"/>
        <end position="285"/>
    </location>
</feature>
<feature type="transmembrane region" description="Helical" evidence="6">
    <location>
        <begin position="232"/>
        <end position="253"/>
    </location>
</feature>
<feature type="transmembrane region" description="Helical" evidence="6">
    <location>
        <begin position="330"/>
        <end position="351"/>
    </location>
</feature>
<proteinExistence type="predicted"/>
<evidence type="ECO:0000256" key="5">
    <source>
        <dbReference type="ARBA" id="ARBA00023136"/>
    </source>
</evidence>
<keyword evidence="5 6" id="KW-0472">Membrane</keyword>
<evidence type="ECO:0000259" key="7">
    <source>
        <dbReference type="PROSITE" id="PS50850"/>
    </source>
</evidence>
<feature type="transmembrane region" description="Helical" evidence="6">
    <location>
        <begin position="305"/>
        <end position="324"/>
    </location>
</feature>
<evidence type="ECO:0000313" key="9">
    <source>
        <dbReference type="Proteomes" id="UP001524944"/>
    </source>
</evidence>
<keyword evidence="9" id="KW-1185">Reference proteome</keyword>
<evidence type="ECO:0000313" key="8">
    <source>
        <dbReference type="EMBL" id="MCR6546381.1"/>
    </source>
</evidence>
<feature type="transmembrane region" description="Helical" evidence="6">
    <location>
        <begin position="9"/>
        <end position="25"/>
    </location>
</feature>
<comment type="subcellular location">
    <subcellularLocation>
        <location evidence="1">Cell membrane</location>
        <topology evidence="1">Multi-pass membrane protein</topology>
    </subcellularLocation>
</comment>
<feature type="transmembrane region" description="Helical" evidence="6">
    <location>
        <begin position="363"/>
        <end position="381"/>
    </location>
</feature>
<dbReference type="PANTHER" id="PTHR11662:SF399">
    <property type="entry name" value="FI19708P1-RELATED"/>
    <property type="match status" value="1"/>
</dbReference>
<evidence type="ECO:0000256" key="1">
    <source>
        <dbReference type="ARBA" id="ARBA00004651"/>
    </source>
</evidence>
<feature type="transmembrane region" description="Helical" evidence="6">
    <location>
        <begin position="45"/>
        <end position="66"/>
    </location>
</feature>
<feature type="transmembrane region" description="Helical" evidence="6">
    <location>
        <begin position="393"/>
        <end position="413"/>
    </location>
</feature>
<dbReference type="PANTHER" id="PTHR11662">
    <property type="entry name" value="SOLUTE CARRIER FAMILY 17"/>
    <property type="match status" value="1"/>
</dbReference>
<keyword evidence="2" id="KW-0813">Transport</keyword>
<dbReference type="PROSITE" id="PS50850">
    <property type="entry name" value="MFS"/>
    <property type="match status" value="1"/>
</dbReference>
<reference evidence="8 9" key="1">
    <citation type="submission" date="2022-08" db="EMBL/GenBank/DDBJ databases">
        <title>Proteogenomics of the novel Dehalobacterium formicoaceticum strain EZ94 highlights a key role of methyltransferases during anaerobic dichloromethane degradation.</title>
        <authorList>
            <person name="Wasmund K."/>
        </authorList>
    </citation>
    <scope>NUCLEOTIDE SEQUENCE [LARGE SCALE GENOMIC DNA]</scope>
    <source>
        <strain evidence="8 9">EZ94</strain>
    </source>
</reference>
<evidence type="ECO:0000256" key="2">
    <source>
        <dbReference type="ARBA" id="ARBA00022448"/>
    </source>
</evidence>
<protein>
    <submittedName>
        <fullName evidence="8">MFS transporter</fullName>
    </submittedName>
</protein>
<feature type="transmembrane region" description="Helical" evidence="6">
    <location>
        <begin position="135"/>
        <end position="156"/>
    </location>
</feature>
<evidence type="ECO:0000256" key="3">
    <source>
        <dbReference type="ARBA" id="ARBA00022692"/>
    </source>
</evidence>
<dbReference type="RefSeq" id="WP_089610472.1">
    <property type="nucleotide sequence ID" value="NZ_CP022121.1"/>
</dbReference>
<gene>
    <name evidence="8" type="ORF">NVS47_12820</name>
</gene>
<evidence type="ECO:0000256" key="6">
    <source>
        <dbReference type="SAM" id="Phobius"/>
    </source>
</evidence>
<dbReference type="InterPro" id="IPR011701">
    <property type="entry name" value="MFS"/>
</dbReference>
<feature type="transmembrane region" description="Helical" evidence="6">
    <location>
        <begin position="162"/>
        <end position="183"/>
    </location>
</feature>
<name>A0ABT1Y670_9FIRM</name>
<dbReference type="InterPro" id="IPR020846">
    <property type="entry name" value="MFS_dom"/>
</dbReference>
<feature type="domain" description="Major facilitator superfamily (MFS) profile" evidence="7">
    <location>
        <begin position="12"/>
        <end position="417"/>
    </location>
</feature>
<dbReference type="InterPro" id="IPR036259">
    <property type="entry name" value="MFS_trans_sf"/>
</dbReference>
<sequence>MKPKIGNKRWLIIGLFLLCYLVLYMDRSNISISGPAMMKEFDWSATQFGLVLTSFFIGYACTMIMGGWLADRFGGGKVIIFGALWWSIFVFLTPFGTSLGLMVIIRILMGMGEGVALPAISSMVARWVPKREAGLAQGLCLVGVPLGITLTMPLAARIIEYHSWQMVFWTFAFIAPVWILIWLKFGKEKPEDHPSISKEELAYIKSGQGGKEEMPDQSLDLTPKDIFTTRSVWTGALSFFCTNYLFYLFMTWLPTYFMRGLGLQLGQSALFAMMPYIVAVFTYPIGGYLADKAAGKFGDNIGRKIFPVIGMVSAGVLLILGSQAANAFNAMVLISASNGLLCLTMGGYYSMPMVFSRKNAGKITGLWSTFATIGGVTAPLLTGVIVDAYGYNFALYLGALISIVGSLILLLFVRVKEITPKCV</sequence>
<dbReference type="EMBL" id="JANPWE010000007">
    <property type="protein sequence ID" value="MCR6546381.1"/>
    <property type="molecule type" value="Genomic_DNA"/>
</dbReference>
<keyword evidence="4 6" id="KW-1133">Transmembrane helix</keyword>
<feature type="transmembrane region" description="Helical" evidence="6">
    <location>
        <begin position="78"/>
        <end position="97"/>
    </location>
</feature>
<dbReference type="Proteomes" id="UP001524944">
    <property type="component" value="Unassembled WGS sequence"/>
</dbReference>
<dbReference type="InterPro" id="IPR050382">
    <property type="entry name" value="MFS_Na/Anion_cotransporter"/>
</dbReference>
<dbReference type="Pfam" id="PF07690">
    <property type="entry name" value="MFS_1"/>
    <property type="match status" value="2"/>
</dbReference>
<comment type="caution">
    <text evidence="8">The sequence shown here is derived from an EMBL/GenBank/DDBJ whole genome shotgun (WGS) entry which is preliminary data.</text>
</comment>
<dbReference type="Gene3D" id="1.20.1250.20">
    <property type="entry name" value="MFS general substrate transporter like domains"/>
    <property type="match status" value="2"/>
</dbReference>
<dbReference type="SUPFAM" id="SSF103473">
    <property type="entry name" value="MFS general substrate transporter"/>
    <property type="match status" value="1"/>
</dbReference>
<evidence type="ECO:0000256" key="4">
    <source>
        <dbReference type="ARBA" id="ARBA00022989"/>
    </source>
</evidence>
<keyword evidence="3 6" id="KW-0812">Transmembrane</keyword>